<evidence type="ECO:0000259" key="5">
    <source>
        <dbReference type="SMART" id="SM00062"/>
    </source>
</evidence>
<evidence type="ECO:0000313" key="6">
    <source>
        <dbReference type="EMBL" id="SUX25228.1"/>
    </source>
</evidence>
<dbReference type="EMBL" id="UFUW01000001">
    <property type="protein sequence ID" value="SUX25228.1"/>
    <property type="molecule type" value="Genomic_DNA"/>
</dbReference>
<reference evidence="6 7" key="1">
    <citation type="submission" date="2018-06" db="EMBL/GenBank/DDBJ databases">
        <authorList>
            <consortium name="Pathogen Informatics"/>
            <person name="Doyle S."/>
        </authorList>
    </citation>
    <scope>NUCLEOTIDE SEQUENCE [LARGE SCALE GENOMIC DNA]</scope>
    <source>
        <strain evidence="6 7">NCTC13294</strain>
    </source>
</reference>
<dbReference type="GO" id="GO:0042597">
    <property type="term" value="C:periplasmic space"/>
    <property type="evidence" value="ECO:0007669"/>
    <property type="project" value="UniProtKB-SubCell"/>
</dbReference>
<feature type="signal peptide" evidence="4">
    <location>
        <begin position="1"/>
        <end position="22"/>
    </location>
</feature>
<proteinExistence type="inferred from homology"/>
<dbReference type="Gene3D" id="3.40.190.10">
    <property type="entry name" value="Periplasmic binding protein-like II"/>
    <property type="match status" value="2"/>
</dbReference>
<organism evidence="6 7">
    <name type="scientific">Cardiobacterium valvarum</name>
    <dbReference type="NCBI Taxonomy" id="194702"/>
    <lineage>
        <taxon>Bacteria</taxon>
        <taxon>Pseudomonadati</taxon>
        <taxon>Pseudomonadota</taxon>
        <taxon>Gammaproteobacteria</taxon>
        <taxon>Cardiobacteriales</taxon>
        <taxon>Cardiobacteriaceae</taxon>
        <taxon>Cardiobacterium</taxon>
    </lineage>
</organism>
<protein>
    <submittedName>
        <fullName evidence="6">ABC-type taurine transport system, periplasmic component</fullName>
    </submittedName>
</protein>
<keyword evidence="3 4" id="KW-0732">Signal</keyword>
<evidence type="ECO:0000313" key="7">
    <source>
        <dbReference type="Proteomes" id="UP000254572"/>
    </source>
</evidence>
<keyword evidence="7" id="KW-1185">Reference proteome</keyword>
<evidence type="ECO:0000256" key="4">
    <source>
        <dbReference type="SAM" id="SignalP"/>
    </source>
</evidence>
<dbReference type="PANTHER" id="PTHR30024:SF47">
    <property type="entry name" value="TAURINE-BINDING PERIPLASMIC PROTEIN"/>
    <property type="match status" value="1"/>
</dbReference>
<dbReference type="AlphaFoldDB" id="A0A381EDZ4"/>
<feature type="domain" description="Solute-binding protein family 3/N-terminal" evidence="5">
    <location>
        <begin position="26"/>
        <end position="253"/>
    </location>
</feature>
<dbReference type="Proteomes" id="UP000254572">
    <property type="component" value="Unassembled WGS sequence"/>
</dbReference>
<dbReference type="RefSeq" id="WP_115612424.1">
    <property type="nucleotide sequence ID" value="NZ_JBHLZC010000001.1"/>
</dbReference>
<evidence type="ECO:0000256" key="3">
    <source>
        <dbReference type="ARBA" id="ARBA00022729"/>
    </source>
</evidence>
<accession>A0A381EDZ4</accession>
<dbReference type="OrthoDB" id="5292144at2"/>
<evidence type="ECO:0000256" key="2">
    <source>
        <dbReference type="ARBA" id="ARBA00010742"/>
    </source>
</evidence>
<dbReference type="SUPFAM" id="SSF53850">
    <property type="entry name" value="Periplasmic binding protein-like II"/>
    <property type="match status" value="1"/>
</dbReference>
<evidence type="ECO:0000256" key="1">
    <source>
        <dbReference type="ARBA" id="ARBA00004418"/>
    </source>
</evidence>
<comment type="subcellular location">
    <subcellularLocation>
        <location evidence="1">Periplasm</location>
    </subcellularLocation>
</comment>
<dbReference type="InterPro" id="IPR001638">
    <property type="entry name" value="Solute-binding_3/MltF_N"/>
</dbReference>
<feature type="chain" id="PRO_5016896403" evidence="4">
    <location>
        <begin position="23"/>
        <end position="327"/>
    </location>
</feature>
<sequence>MLMLRRSFLAVAAALCALTAGAENAKVKVGFIALPSHAPNFLAKERGFYAGEGLDAELVPFQAAQAMAVAIASGDIDFGVTAVSGGLLNLAARGDSVRIFGGALTEAKDTPGHVLLASKAAFDAGLKSPKDLDGKRFAITTQGSSFAYMGAQIARQEGIAIKPMALNTMPAIAAALQAGKVDATVAQPAFAADWVAQGAAVEIGRVADFLPDYQVTVLFTSAKRAQDNPQSLAAFRRGFAKGAALYNAALVDKSLSETEVAAVVADVHRYVFVDKPEAEAARLIQAGAMRVSPDAALNRADVLKQVQWFKDEKLVPDALDGNALLVD</sequence>
<dbReference type="Pfam" id="PF09084">
    <property type="entry name" value="NMT1"/>
    <property type="match status" value="1"/>
</dbReference>
<name>A0A381EDZ4_9GAMM</name>
<dbReference type="GO" id="GO:0042918">
    <property type="term" value="P:alkanesulfonate transmembrane transport"/>
    <property type="evidence" value="ECO:0007669"/>
    <property type="project" value="TreeGrafter"/>
</dbReference>
<gene>
    <name evidence="6" type="ORF">NCTC13294_02310</name>
</gene>
<dbReference type="SMART" id="SM00062">
    <property type="entry name" value="PBPb"/>
    <property type="match status" value="1"/>
</dbReference>
<comment type="similarity">
    <text evidence="2">Belongs to the bacterial solute-binding protein SsuA/TauA family.</text>
</comment>
<dbReference type="PANTHER" id="PTHR30024">
    <property type="entry name" value="ALIPHATIC SULFONATES-BINDING PROTEIN-RELATED"/>
    <property type="match status" value="1"/>
</dbReference>
<dbReference type="InterPro" id="IPR015168">
    <property type="entry name" value="SsuA/THI5"/>
</dbReference>